<name>A0ACB9QWM9_9MYRT</name>
<comment type="caution">
    <text evidence="1">The sequence shown here is derived from an EMBL/GenBank/DDBJ whole genome shotgun (WGS) entry which is preliminary data.</text>
</comment>
<protein>
    <submittedName>
        <fullName evidence="1">Uncharacterized protein</fullName>
    </submittedName>
</protein>
<evidence type="ECO:0000313" key="2">
    <source>
        <dbReference type="Proteomes" id="UP001057402"/>
    </source>
</evidence>
<reference evidence="2" key="1">
    <citation type="journal article" date="2023" name="Front. Plant Sci.">
        <title>Chromosomal-level genome assembly of Melastoma candidum provides insights into trichome evolution.</title>
        <authorList>
            <person name="Zhong Y."/>
            <person name="Wu W."/>
            <person name="Sun C."/>
            <person name="Zou P."/>
            <person name="Liu Y."/>
            <person name="Dai S."/>
            <person name="Zhou R."/>
        </authorList>
    </citation>
    <scope>NUCLEOTIDE SEQUENCE [LARGE SCALE GENOMIC DNA]</scope>
</reference>
<organism evidence="1 2">
    <name type="scientific">Melastoma candidum</name>
    <dbReference type="NCBI Taxonomy" id="119954"/>
    <lineage>
        <taxon>Eukaryota</taxon>
        <taxon>Viridiplantae</taxon>
        <taxon>Streptophyta</taxon>
        <taxon>Embryophyta</taxon>
        <taxon>Tracheophyta</taxon>
        <taxon>Spermatophyta</taxon>
        <taxon>Magnoliopsida</taxon>
        <taxon>eudicotyledons</taxon>
        <taxon>Gunneridae</taxon>
        <taxon>Pentapetalae</taxon>
        <taxon>rosids</taxon>
        <taxon>malvids</taxon>
        <taxon>Myrtales</taxon>
        <taxon>Melastomataceae</taxon>
        <taxon>Melastomatoideae</taxon>
        <taxon>Melastomateae</taxon>
        <taxon>Melastoma</taxon>
    </lineage>
</organism>
<dbReference type="Proteomes" id="UP001057402">
    <property type="component" value="Chromosome 5"/>
</dbReference>
<sequence length="135" mass="14404">MCRGFAVRDREALSESMLERAMLSGAADLGVGGAVRSESEAEVVESVERRLGSASWAPGVAERASGSLWVALGDRIRVGRTQNGTSGVGIWETGCRCGEGLAGLAAEILKYEEVRPGMLVPRSSWLVWALRQGLR</sequence>
<keyword evidence="2" id="KW-1185">Reference proteome</keyword>
<gene>
    <name evidence="1" type="ORF">MLD38_018997</name>
</gene>
<proteinExistence type="predicted"/>
<evidence type="ECO:0000313" key="1">
    <source>
        <dbReference type="EMBL" id="KAI4370673.1"/>
    </source>
</evidence>
<dbReference type="EMBL" id="CM042884">
    <property type="protein sequence ID" value="KAI4370673.1"/>
    <property type="molecule type" value="Genomic_DNA"/>
</dbReference>
<accession>A0ACB9QWM9</accession>